<dbReference type="Proteomes" id="UP000827754">
    <property type="component" value="Segment"/>
</dbReference>
<organism evidence="1 2">
    <name type="scientific">Erwinia phage pEa_SNUABM_30</name>
    <dbReference type="NCBI Taxonomy" id="2869553"/>
    <lineage>
        <taxon>Viruses</taxon>
        <taxon>Duplodnaviria</taxon>
        <taxon>Heunggongvirae</taxon>
        <taxon>Uroviricota</taxon>
        <taxon>Caudoviricetes</taxon>
        <taxon>Alexandravirus</taxon>
        <taxon>Alexandravirus SNUABM30</taxon>
    </lineage>
</organism>
<name>A0AAE9BST9_9CAUD</name>
<evidence type="ECO:0000313" key="1">
    <source>
        <dbReference type="EMBL" id="UAW53178.1"/>
    </source>
</evidence>
<protein>
    <submittedName>
        <fullName evidence="1">Uncharacterized protein</fullName>
    </submittedName>
</protein>
<dbReference type="EMBL" id="MZ443778">
    <property type="protein sequence ID" value="UAW53178.1"/>
    <property type="molecule type" value="Genomic_DNA"/>
</dbReference>
<evidence type="ECO:0000313" key="2">
    <source>
        <dbReference type="Proteomes" id="UP000827754"/>
    </source>
</evidence>
<accession>A0AAE9BST9</accession>
<reference evidence="1 2" key="1">
    <citation type="submission" date="2021-06" db="EMBL/GenBank/DDBJ databases">
        <title>Complete genome sequence of Erwinia phage pEa_SNUABM_30.</title>
        <authorList>
            <person name="Kim S.G."/>
            <person name="Park S.C."/>
        </authorList>
    </citation>
    <scope>NUCLEOTIDE SEQUENCE [LARGE SCALE GENOMIC DNA]</scope>
</reference>
<keyword evidence="2" id="KW-1185">Reference proteome</keyword>
<gene>
    <name evidence="1" type="ORF">pEaSNUABM30_00060</name>
</gene>
<proteinExistence type="predicted"/>
<sequence>MAMTQTQYALSKVAEEATEIAKECHKIMHFGFNSSDPNDPKRVKNIDRLIAELHDLEGALLFLRDNSGGEFEFIPDTCTALAKYDKIARHMGYAIESGNVEPFDLEDEDE</sequence>